<dbReference type="SUPFAM" id="SSF56672">
    <property type="entry name" value="DNA/RNA polymerases"/>
    <property type="match status" value="1"/>
</dbReference>
<proteinExistence type="predicted"/>
<accession>A0AAQ3U825</accession>
<sequence length="648" mass="72119">MKATLSDFGLRFGKIPLLVDSTSVIYVAKNPVLHSRTKHIDVRFHFLRDHYEKGDIDLIHVATENQLADIFTKPLELSAFARLRGITIMPAGENGMVVRNKARLVAQGFCQKEGIDYEKTFAPVARGCQQVDVKSVFLNGFIEEEVYVRQPHVFESAKFSDQVYKLRKALYGLKQAPRAWYARLKGFLLKSGFVMGPVDKTFRGGDTLIVQIYVDDIIFGGSSHALVSKFAEQMSSEFETSLMGLGPIFYLGESEPNPPSHLNLGGGFEPKPPKPPSHAFAPCTRVGAPRWHPASPVHRSCLAVHRRAYTTVAEPPLRVPSSHGRPTRSIASGPLEGFSLSPSRSSSSSTSSPSEGLQSIGGLELVDNHSSHQESNEAGPLALELQFFLRLQIKQGKYTKDILKKFDMCDSKPMTTPMNTNTALDADEDGEAVDQKEFRGMIGSLLYLTAIRLDIQFAVCLCARYLASPRTSHRQAVNRSFRYLKFTPELGLRYSLGSSLSLRRFLDADHASCRIDRKSTSGTCQFLGTSLVSWFPRKQASVSLSTTEAEYTAAASCCYQLLWMKATLREFGLSFGRIHLLVDSTSAISVAKNPVLHSRTKHIDVRFHFLRDHYKKGDIDLIHVEGVDNALIKREIESQWTGLITLLV</sequence>
<dbReference type="CDD" id="cd09272">
    <property type="entry name" value="RNase_HI_RT_Ty1"/>
    <property type="match status" value="2"/>
</dbReference>
<dbReference type="PANTHER" id="PTHR11439">
    <property type="entry name" value="GAG-POL-RELATED RETROTRANSPOSON"/>
    <property type="match status" value="1"/>
</dbReference>
<keyword evidence="4" id="KW-1185">Reference proteome</keyword>
<dbReference type="Proteomes" id="UP001341281">
    <property type="component" value="Chromosome 07"/>
</dbReference>
<evidence type="ECO:0000313" key="3">
    <source>
        <dbReference type="EMBL" id="WVZ85100.1"/>
    </source>
</evidence>
<dbReference type="InterPro" id="IPR013103">
    <property type="entry name" value="RVT_2"/>
</dbReference>
<evidence type="ECO:0000256" key="1">
    <source>
        <dbReference type="SAM" id="MobiDB-lite"/>
    </source>
</evidence>
<protein>
    <recommendedName>
        <fullName evidence="2">Reverse transcriptase Ty1/copia-type domain-containing protein</fullName>
    </recommendedName>
</protein>
<organism evidence="3 4">
    <name type="scientific">Paspalum notatum var. saurae</name>
    <dbReference type="NCBI Taxonomy" id="547442"/>
    <lineage>
        <taxon>Eukaryota</taxon>
        <taxon>Viridiplantae</taxon>
        <taxon>Streptophyta</taxon>
        <taxon>Embryophyta</taxon>
        <taxon>Tracheophyta</taxon>
        <taxon>Spermatophyta</taxon>
        <taxon>Magnoliopsida</taxon>
        <taxon>Liliopsida</taxon>
        <taxon>Poales</taxon>
        <taxon>Poaceae</taxon>
        <taxon>PACMAD clade</taxon>
        <taxon>Panicoideae</taxon>
        <taxon>Andropogonodae</taxon>
        <taxon>Paspaleae</taxon>
        <taxon>Paspalinae</taxon>
        <taxon>Paspalum</taxon>
    </lineage>
</organism>
<dbReference type="AlphaFoldDB" id="A0AAQ3U825"/>
<name>A0AAQ3U825_PASNO</name>
<feature type="region of interest" description="Disordered" evidence="1">
    <location>
        <begin position="315"/>
        <end position="359"/>
    </location>
</feature>
<dbReference type="InterPro" id="IPR043502">
    <property type="entry name" value="DNA/RNA_pol_sf"/>
</dbReference>
<evidence type="ECO:0000313" key="4">
    <source>
        <dbReference type="Proteomes" id="UP001341281"/>
    </source>
</evidence>
<dbReference type="Pfam" id="PF07727">
    <property type="entry name" value="RVT_2"/>
    <property type="match status" value="1"/>
</dbReference>
<evidence type="ECO:0000259" key="2">
    <source>
        <dbReference type="Pfam" id="PF07727"/>
    </source>
</evidence>
<feature type="domain" description="Reverse transcriptase Ty1/copia-type" evidence="2">
    <location>
        <begin position="96"/>
        <end position="245"/>
    </location>
</feature>
<dbReference type="EMBL" id="CP144751">
    <property type="protein sequence ID" value="WVZ85100.1"/>
    <property type="molecule type" value="Genomic_DNA"/>
</dbReference>
<gene>
    <name evidence="3" type="ORF">U9M48_032056</name>
</gene>
<reference evidence="3 4" key="1">
    <citation type="submission" date="2024-02" db="EMBL/GenBank/DDBJ databases">
        <title>High-quality chromosome-scale genome assembly of Pensacola bahiagrass (Paspalum notatum Flugge var. saurae).</title>
        <authorList>
            <person name="Vega J.M."/>
            <person name="Podio M."/>
            <person name="Orjuela J."/>
            <person name="Siena L.A."/>
            <person name="Pessino S.C."/>
            <person name="Combes M.C."/>
            <person name="Mariac C."/>
            <person name="Albertini E."/>
            <person name="Pupilli F."/>
            <person name="Ortiz J.P.A."/>
            <person name="Leblanc O."/>
        </authorList>
    </citation>
    <scope>NUCLEOTIDE SEQUENCE [LARGE SCALE GENOMIC DNA]</scope>
    <source>
        <strain evidence="3">R1</strain>
        <tissue evidence="3">Leaf</tissue>
    </source>
</reference>
<dbReference type="PANTHER" id="PTHR11439:SF483">
    <property type="entry name" value="PEPTIDE SYNTHASE GLIP-LIKE, PUTATIVE (AFU_ORTHOLOGUE AFUA_3G12920)-RELATED"/>
    <property type="match status" value="1"/>
</dbReference>
<feature type="compositionally biased region" description="Low complexity" evidence="1">
    <location>
        <begin position="339"/>
        <end position="354"/>
    </location>
</feature>